<comment type="pathway">
    <text evidence="1 10">Metabolic intermediate biosynthesis; 1-deoxy-D-xylulose 5-phosphate biosynthesis; 1-deoxy-D-xylulose 5-phosphate from D-glyceraldehyde 3-phosphate and pyruvate: step 1/1.</text>
</comment>
<keyword evidence="6 10" id="KW-0460">Magnesium</keyword>
<dbReference type="PANTHER" id="PTHR43322:SF5">
    <property type="entry name" value="1-DEOXY-D-XYLULOSE-5-PHOSPHATE SYNTHASE, CHLOROPLASTIC"/>
    <property type="match status" value="1"/>
</dbReference>
<evidence type="ECO:0000313" key="13">
    <source>
        <dbReference type="EMBL" id="QTU84614.1"/>
    </source>
</evidence>
<feature type="binding site" evidence="10">
    <location>
        <begin position="149"/>
        <end position="150"/>
    </location>
    <ligand>
        <name>thiamine diphosphate</name>
        <dbReference type="ChEBI" id="CHEBI:58937"/>
    </ligand>
</feature>
<evidence type="ECO:0000256" key="8">
    <source>
        <dbReference type="ARBA" id="ARBA00023052"/>
    </source>
</evidence>
<dbReference type="RefSeq" id="WP_166338065.1">
    <property type="nucleotide sequence ID" value="NZ_CP072829.1"/>
</dbReference>
<dbReference type="EC" id="2.2.1.7" evidence="10"/>
<dbReference type="NCBIfam" id="NF003933">
    <property type="entry name" value="PRK05444.2-2"/>
    <property type="match status" value="1"/>
</dbReference>
<keyword evidence="8 10" id="KW-0786">Thiamine pyrophosphate</keyword>
<dbReference type="CDD" id="cd02007">
    <property type="entry name" value="TPP_DXS"/>
    <property type="match status" value="1"/>
</dbReference>
<dbReference type="InterPro" id="IPR009014">
    <property type="entry name" value="Transketo_C/PFOR_II"/>
</dbReference>
<feature type="binding site" evidence="10">
    <location>
        <begin position="117"/>
        <end position="119"/>
    </location>
    <ligand>
        <name>thiamine diphosphate</name>
        <dbReference type="ChEBI" id="CHEBI:58937"/>
    </ligand>
</feature>
<sequence length="634" mass="67330">MPEKRILDAITSPADLSVLTDEDLAILAQEIRDEIVSTTSRTGGHVASSLGAVELILAAHSLLSCPRDRIVFDVGHQAYAHKLVTGRLKDFSTLRTYGGLSGFPKPDESVYDQHPSGHASDSLSVAYGLAKARDLAGRNEKVVAIIGDAALSGGMAFEALNQIGQSKTPMVIVLNDNEMSISHNVGAMVKHLGALRASQSYRQTRDNMQEIMEASGPFAKALLNLGRNMKDSVKFMALPHATIFEQLGILCTAPIDGHDIGLLREVLSVALATRAPVLVHVVTRKGEGYGPAVRDPETFHGIAPFDVMTGQVRKKPEAAPSYTSVFGGALVREARADSRIVAITAAMTGGTGLAPFSREFPQRFFDEGIAEEHVVGMASGLAKGGRKPVAAVYSTFLQRAVDQMIVDCCLPNLDVVFAIDRAGVVGEDGPTHHGVFDMVYCRMIPNMRMLAPSDEAELVHAVHTALAIGGPVAVRYPRGSAEGVLVPDEANLLPKEAQVLPVGKARVLREGSDVAVLAFGRMAYQALAAADLLADAGIDARVVDMRWVKPLDEEAIKAAAETRLVVTVEEGALVGGVGEGVLAVMARRGWAAPTLTLGIRDAFVGQGTPELLLRDLGLDAEGIAKSIAERLESE</sequence>
<protein>
    <recommendedName>
        <fullName evidence="10">1-deoxy-D-xylulose-5-phosphate synthase</fullName>
        <ecNumber evidence="10">2.2.1.7</ecNumber>
    </recommendedName>
    <alternativeName>
        <fullName evidence="10">1-deoxyxylulose-5-phosphate synthase</fullName>
        <shortName evidence="10">DXP synthase</shortName>
        <shortName evidence="10">DXPS</shortName>
    </alternativeName>
</protein>
<organism evidence="13 15">
    <name type="scientific">Xiamenia xianingshaonis</name>
    <dbReference type="NCBI Taxonomy" id="2682776"/>
    <lineage>
        <taxon>Bacteria</taxon>
        <taxon>Bacillati</taxon>
        <taxon>Actinomycetota</taxon>
        <taxon>Coriobacteriia</taxon>
        <taxon>Eggerthellales</taxon>
        <taxon>Eggerthellaceae</taxon>
        <taxon>Xiamenia</taxon>
    </lineage>
</organism>
<dbReference type="EMBL" id="CP072829">
    <property type="protein sequence ID" value="QTU84614.1"/>
    <property type="molecule type" value="Genomic_DNA"/>
</dbReference>
<dbReference type="AlphaFoldDB" id="A0A9E6MQG3"/>
<dbReference type="InterPro" id="IPR029061">
    <property type="entry name" value="THDP-binding"/>
</dbReference>
<dbReference type="Proteomes" id="UP000671910">
    <property type="component" value="Chromosome"/>
</dbReference>
<dbReference type="InterPro" id="IPR033248">
    <property type="entry name" value="Transketolase_C"/>
</dbReference>
<reference evidence="13" key="2">
    <citation type="submission" date="2021-04" db="EMBL/GenBank/DDBJ databases">
        <title>Novel species in family Eggerthellaceae.</title>
        <authorList>
            <person name="Zhang G."/>
        </authorList>
    </citation>
    <scope>NUCLEOTIDE SEQUENCE</scope>
    <source>
        <strain evidence="13">Zg-886</strain>
    </source>
</reference>
<feature type="binding site" evidence="10">
    <location>
        <position position="177"/>
    </location>
    <ligand>
        <name>thiamine diphosphate</name>
        <dbReference type="ChEBI" id="CHEBI:58937"/>
    </ligand>
</feature>
<evidence type="ECO:0000256" key="10">
    <source>
        <dbReference type="HAMAP-Rule" id="MF_00315"/>
    </source>
</evidence>
<comment type="subunit">
    <text evidence="3 10">Homodimer.</text>
</comment>
<comment type="function">
    <text evidence="10">Catalyzes the acyloin condensation reaction between C atoms 2 and 3 of pyruvate and glyceraldehyde 3-phosphate to yield 1-deoxy-D-xylulose-5-phosphate (DXP).</text>
</comment>
<dbReference type="PROSITE" id="PS00801">
    <property type="entry name" value="TRANSKETOLASE_1"/>
    <property type="match status" value="1"/>
</dbReference>
<dbReference type="GO" id="GO:0030976">
    <property type="term" value="F:thiamine pyrophosphate binding"/>
    <property type="evidence" value="ECO:0007669"/>
    <property type="project" value="UniProtKB-UniRule"/>
</dbReference>
<keyword evidence="4 10" id="KW-0808">Transferase</keyword>
<comment type="cofactor">
    <cofactor evidence="10">
        <name>thiamine diphosphate</name>
        <dbReference type="ChEBI" id="CHEBI:58937"/>
    </cofactor>
    <text evidence="10">Binds 1 thiamine pyrophosphate per subunit.</text>
</comment>
<keyword evidence="5 10" id="KW-0479">Metal-binding</keyword>
<evidence type="ECO:0000256" key="6">
    <source>
        <dbReference type="ARBA" id="ARBA00022842"/>
    </source>
</evidence>
<evidence type="ECO:0000256" key="4">
    <source>
        <dbReference type="ARBA" id="ARBA00022679"/>
    </source>
</evidence>
<evidence type="ECO:0000313" key="15">
    <source>
        <dbReference type="Proteomes" id="UP000671910"/>
    </source>
</evidence>
<dbReference type="Pfam" id="PF13292">
    <property type="entry name" value="DXP_synthase_N"/>
    <property type="match status" value="1"/>
</dbReference>
<dbReference type="FunFam" id="3.40.50.920:FF:000002">
    <property type="entry name" value="1-deoxy-D-xylulose-5-phosphate synthase"/>
    <property type="match status" value="1"/>
</dbReference>
<feature type="domain" description="Transketolase-like pyrimidine-binding" evidence="11">
    <location>
        <begin position="320"/>
        <end position="484"/>
    </location>
</feature>
<dbReference type="GO" id="GO:0008661">
    <property type="term" value="F:1-deoxy-D-xylulose-5-phosphate synthase activity"/>
    <property type="evidence" value="ECO:0007669"/>
    <property type="project" value="UniProtKB-UniRule"/>
</dbReference>
<dbReference type="GO" id="GO:0000287">
    <property type="term" value="F:magnesium ion binding"/>
    <property type="evidence" value="ECO:0007669"/>
    <property type="project" value="UniProtKB-UniRule"/>
</dbReference>
<dbReference type="Pfam" id="PF02779">
    <property type="entry name" value="Transket_pyr"/>
    <property type="match status" value="1"/>
</dbReference>
<proteinExistence type="inferred from homology"/>
<dbReference type="InterPro" id="IPR049557">
    <property type="entry name" value="Transketolase_CS"/>
</dbReference>
<name>A0A9E6MQG3_9ACTN</name>
<accession>A0A9E6MQG3</accession>
<dbReference type="SUPFAM" id="SSF52518">
    <property type="entry name" value="Thiamin diphosphate-binding fold (THDP-binding)"/>
    <property type="match status" value="2"/>
</dbReference>
<evidence type="ECO:0000256" key="3">
    <source>
        <dbReference type="ARBA" id="ARBA00011738"/>
    </source>
</evidence>
<dbReference type="InterPro" id="IPR005475">
    <property type="entry name" value="Transketolase-like_Pyr-bd"/>
</dbReference>
<feature type="binding site" evidence="10">
    <location>
        <position position="289"/>
    </location>
    <ligand>
        <name>thiamine diphosphate</name>
        <dbReference type="ChEBI" id="CHEBI:58937"/>
    </ligand>
</feature>
<evidence type="ECO:0000256" key="2">
    <source>
        <dbReference type="ARBA" id="ARBA00011081"/>
    </source>
</evidence>
<dbReference type="InterPro" id="IPR005477">
    <property type="entry name" value="Dxylulose-5-P_synthase"/>
</dbReference>
<dbReference type="GO" id="GO:0009228">
    <property type="term" value="P:thiamine biosynthetic process"/>
    <property type="evidence" value="ECO:0007669"/>
    <property type="project" value="UniProtKB-UniRule"/>
</dbReference>
<reference evidence="12 14" key="1">
    <citation type="submission" date="2019-11" db="EMBL/GenBank/DDBJ databases">
        <title>Eggerthellaceae novel genus isolated from the rectal contents of marmort.</title>
        <authorList>
            <person name="Zhang G."/>
        </authorList>
    </citation>
    <scope>NUCLEOTIDE SEQUENCE [LARGE SCALE GENOMIC DNA]</scope>
    <source>
        <strain evidence="12">Zg-886</strain>
        <strain evidence="14">zg-886</strain>
    </source>
</reference>
<evidence type="ECO:0000256" key="1">
    <source>
        <dbReference type="ARBA" id="ARBA00004980"/>
    </source>
</evidence>
<dbReference type="PANTHER" id="PTHR43322">
    <property type="entry name" value="1-D-DEOXYXYLULOSE 5-PHOSPHATE SYNTHASE-RELATED"/>
    <property type="match status" value="1"/>
</dbReference>
<evidence type="ECO:0000313" key="12">
    <source>
        <dbReference type="EMBL" id="NHM13304.1"/>
    </source>
</evidence>
<comment type="cofactor">
    <cofactor evidence="10">
        <name>Mg(2+)</name>
        <dbReference type="ChEBI" id="CHEBI:18420"/>
    </cofactor>
    <text evidence="10">Binds 1 Mg(2+) ion per subunit.</text>
</comment>
<feature type="binding site" evidence="10">
    <location>
        <position position="76"/>
    </location>
    <ligand>
        <name>thiamine diphosphate</name>
        <dbReference type="ChEBI" id="CHEBI:58937"/>
    </ligand>
</feature>
<dbReference type="KEGG" id="ebz:J7S26_01390"/>
<gene>
    <name evidence="10 12" type="primary">dxs</name>
    <name evidence="12" type="ORF">GMI68_00710</name>
    <name evidence="13" type="ORF">J7S26_01390</name>
</gene>
<evidence type="ECO:0000259" key="11">
    <source>
        <dbReference type="SMART" id="SM00861"/>
    </source>
</evidence>
<dbReference type="Gene3D" id="3.40.50.920">
    <property type="match status" value="1"/>
</dbReference>
<evidence type="ECO:0000256" key="7">
    <source>
        <dbReference type="ARBA" id="ARBA00022977"/>
    </source>
</evidence>
<dbReference type="CDD" id="cd07033">
    <property type="entry name" value="TPP_PYR_DXS_TK_like"/>
    <property type="match status" value="1"/>
</dbReference>
<feature type="binding site" evidence="10">
    <location>
        <position position="371"/>
    </location>
    <ligand>
        <name>thiamine diphosphate</name>
        <dbReference type="ChEBI" id="CHEBI:58937"/>
    </ligand>
</feature>
<dbReference type="Proteomes" id="UP000636394">
    <property type="component" value="Unassembled WGS sequence"/>
</dbReference>
<keyword evidence="14" id="KW-1185">Reference proteome</keyword>
<dbReference type="Gene3D" id="3.40.50.970">
    <property type="match status" value="2"/>
</dbReference>
<keyword evidence="9 10" id="KW-0414">Isoprene biosynthesis</keyword>
<dbReference type="EMBL" id="WPCR01000001">
    <property type="protein sequence ID" value="NHM13304.1"/>
    <property type="molecule type" value="Genomic_DNA"/>
</dbReference>
<evidence type="ECO:0000256" key="9">
    <source>
        <dbReference type="ARBA" id="ARBA00023229"/>
    </source>
</evidence>
<dbReference type="SMART" id="SM00861">
    <property type="entry name" value="Transket_pyr"/>
    <property type="match status" value="1"/>
</dbReference>
<feature type="binding site" evidence="10">
    <location>
        <position position="177"/>
    </location>
    <ligand>
        <name>Mg(2+)</name>
        <dbReference type="ChEBI" id="CHEBI:18420"/>
    </ligand>
</feature>
<evidence type="ECO:0000313" key="14">
    <source>
        <dbReference type="Proteomes" id="UP000636394"/>
    </source>
</evidence>
<dbReference type="NCBIfam" id="TIGR00204">
    <property type="entry name" value="dxs"/>
    <property type="match status" value="1"/>
</dbReference>
<comment type="catalytic activity">
    <reaction evidence="10">
        <text>D-glyceraldehyde 3-phosphate + pyruvate + H(+) = 1-deoxy-D-xylulose 5-phosphate + CO2</text>
        <dbReference type="Rhea" id="RHEA:12605"/>
        <dbReference type="ChEBI" id="CHEBI:15361"/>
        <dbReference type="ChEBI" id="CHEBI:15378"/>
        <dbReference type="ChEBI" id="CHEBI:16526"/>
        <dbReference type="ChEBI" id="CHEBI:57792"/>
        <dbReference type="ChEBI" id="CHEBI:59776"/>
        <dbReference type="EC" id="2.2.1.7"/>
    </reaction>
</comment>
<dbReference type="SUPFAM" id="SSF52922">
    <property type="entry name" value="TK C-terminal domain-like"/>
    <property type="match status" value="1"/>
</dbReference>
<dbReference type="Pfam" id="PF02780">
    <property type="entry name" value="Transketolase_C"/>
    <property type="match status" value="1"/>
</dbReference>
<feature type="binding site" evidence="10">
    <location>
        <position position="148"/>
    </location>
    <ligand>
        <name>Mg(2+)</name>
        <dbReference type="ChEBI" id="CHEBI:18420"/>
    </ligand>
</feature>
<dbReference type="GO" id="GO:0005829">
    <property type="term" value="C:cytosol"/>
    <property type="evidence" value="ECO:0007669"/>
    <property type="project" value="TreeGrafter"/>
</dbReference>
<dbReference type="GO" id="GO:0019288">
    <property type="term" value="P:isopentenyl diphosphate biosynthetic process, methylerythritol 4-phosphate pathway"/>
    <property type="evidence" value="ECO:0007669"/>
    <property type="project" value="TreeGrafter"/>
</dbReference>
<evidence type="ECO:0000256" key="5">
    <source>
        <dbReference type="ARBA" id="ARBA00022723"/>
    </source>
</evidence>
<comment type="similarity">
    <text evidence="2 10">Belongs to the transketolase family. DXPS subfamily.</text>
</comment>
<keyword evidence="7 10" id="KW-0784">Thiamine biosynthesis</keyword>
<dbReference type="HAMAP" id="MF_00315">
    <property type="entry name" value="DXP_synth"/>
    <property type="match status" value="1"/>
</dbReference>
<dbReference type="GO" id="GO:0016114">
    <property type="term" value="P:terpenoid biosynthetic process"/>
    <property type="evidence" value="ECO:0007669"/>
    <property type="project" value="UniProtKB-UniRule"/>
</dbReference>